<dbReference type="Proteomes" id="UP000694864">
    <property type="component" value="Chromosome 4"/>
</dbReference>
<gene>
    <name evidence="3" type="primary">LOC109132562</name>
</gene>
<keyword evidence="2" id="KW-1185">Reference proteome</keyword>
<organism evidence="2 3">
    <name type="scientific">Camelina sativa</name>
    <name type="common">False flax</name>
    <name type="synonym">Myagrum sativum</name>
    <dbReference type="NCBI Taxonomy" id="90675"/>
    <lineage>
        <taxon>Eukaryota</taxon>
        <taxon>Viridiplantae</taxon>
        <taxon>Streptophyta</taxon>
        <taxon>Embryophyta</taxon>
        <taxon>Tracheophyta</taxon>
        <taxon>Spermatophyta</taxon>
        <taxon>Magnoliopsida</taxon>
        <taxon>eudicotyledons</taxon>
        <taxon>Gunneridae</taxon>
        <taxon>Pentapetalae</taxon>
        <taxon>rosids</taxon>
        <taxon>malvids</taxon>
        <taxon>Brassicales</taxon>
        <taxon>Brassicaceae</taxon>
        <taxon>Camelineae</taxon>
        <taxon>Camelina</taxon>
    </lineage>
</organism>
<accession>A0ABM1RLB5</accession>
<proteinExistence type="predicted"/>
<evidence type="ECO:0000256" key="1">
    <source>
        <dbReference type="SAM" id="MobiDB-lite"/>
    </source>
</evidence>
<sequence length="180" mass="20646">MLWDGPSDEETCISRSTYEPPSPDYCPSPSFNWPNSPPVYCPNSPPVYSPPSPVYSPPSTPDYDYAPIFDNEFPLTSFPYDEPAKSYYRVDDELFGKVGLHCYNLQNRTNLEFFCLDDEEYPRLVKFYARDPTREFSIYEFSIGEFLTRVVESVKLRCTETGTGTGIGYRNGDGKRQSKN</sequence>
<feature type="compositionally biased region" description="Acidic residues" evidence="1">
    <location>
        <begin position="1"/>
        <end position="11"/>
    </location>
</feature>
<evidence type="ECO:0000313" key="2">
    <source>
        <dbReference type="Proteomes" id="UP000694864"/>
    </source>
</evidence>
<evidence type="ECO:0000313" key="3">
    <source>
        <dbReference type="RefSeq" id="XP_019099803.1"/>
    </source>
</evidence>
<reference evidence="2" key="1">
    <citation type="journal article" date="2014" name="Nat. Commun.">
        <title>The emerging biofuel crop Camelina sativa retains a highly undifferentiated hexaploid genome structure.</title>
        <authorList>
            <person name="Kagale S."/>
            <person name="Koh C."/>
            <person name="Nixon J."/>
            <person name="Bollina V."/>
            <person name="Clarke W.E."/>
            <person name="Tuteja R."/>
            <person name="Spillane C."/>
            <person name="Robinson S.J."/>
            <person name="Links M.G."/>
            <person name="Clarke C."/>
            <person name="Higgins E.E."/>
            <person name="Huebert T."/>
            <person name="Sharpe A.G."/>
            <person name="Parkin I.A."/>
        </authorList>
    </citation>
    <scope>NUCLEOTIDE SEQUENCE [LARGE SCALE GENOMIC DNA]</scope>
    <source>
        <strain evidence="2">cv. DH55</strain>
    </source>
</reference>
<feature type="region of interest" description="Disordered" evidence="1">
    <location>
        <begin position="1"/>
        <end position="24"/>
    </location>
</feature>
<dbReference type="RefSeq" id="XP_019099803.1">
    <property type="nucleotide sequence ID" value="XM_019244258.1"/>
</dbReference>
<name>A0ABM1RLB5_CAMSA</name>
<protein>
    <submittedName>
        <fullName evidence="3">Spore coat protein SP85-like</fullName>
    </submittedName>
</protein>
<reference evidence="3" key="2">
    <citation type="submission" date="2025-08" db="UniProtKB">
        <authorList>
            <consortium name="RefSeq"/>
        </authorList>
    </citation>
    <scope>IDENTIFICATION</scope>
    <source>
        <tissue evidence="3">Leaf</tissue>
    </source>
</reference>
<dbReference type="GeneID" id="109132562"/>